<feature type="transmembrane region" description="Helical" evidence="1">
    <location>
        <begin position="39"/>
        <end position="56"/>
    </location>
</feature>
<dbReference type="EMBL" id="DF973182">
    <property type="protein sequence ID" value="GAU18352.1"/>
    <property type="molecule type" value="Genomic_DNA"/>
</dbReference>
<protein>
    <recommendedName>
        <fullName evidence="4">Calcineurin-like phosphoesterase domain-containing protein</fullName>
    </recommendedName>
</protein>
<name>A0A2Z6LKM1_TRISU</name>
<keyword evidence="1" id="KW-0472">Membrane</keyword>
<evidence type="ECO:0000313" key="2">
    <source>
        <dbReference type="EMBL" id="GAU18352.1"/>
    </source>
</evidence>
<evidence type="ECO:0000313" key="3">
    <source>
        <dbReference type="Proteomes" id="UP000242715"/>
    </source>
</evidence>
<accession>A0A2Z6LKM1</accession>
<evidence type="ECO:0000256" key="1">
    <source>
        <dbReference type="SAM" id="Phobius"/>
    </source>
</evidence>
<keyword evidence="3" id="KW-1185">Reference proteome</keyword>
<keyword evidence="1" id="KW-0812">Transmembrane</keyword>
<gene>
    <name evidence="2" type="ORF">TSUD_202410</name>
</gene>
<sequence>MAASSSSVRIAVVGDVHDCWNFEQDSKALQFLQVCEDPITVTVIIFLPMPCMFSYMDMYMQNSR</sequence>
<proteinExistence type="predicted"/>
<evidence type="ECO:0008006" key="4">
    <source>
        <dbReference type="Google" id="ProtNLM"/>
    </source>
</evidence>
<organism evidence="2 3">
    <name type="scientific">Trifolium subterraneum</name>
    <name type="common">Subterranean clover</name>
    <dbReference type="NCBI Taxonomy" id="3900"/>
    <lineage>
        <taxon>Eukaryota</taxon>
        <taxon>Viridiplantae</taxon>
        <taxon>Streptophyta</taxon>
        <taxon>Embryophyta</taxon>
        <taxon>Tracheophyta</taxon>
        <taxon>Spermatophyta</taxon>
        <taxon>Magnoliopsida</taxon>
        <taxon>eudicotyledons</taxon>
        <taxon>Gunneridae</taxon>
        <taxon>Pentapetalae</taxon>
        <taxon>rosids</taxon>
        <taxon>fabids</taxon>
        <taxon>Fabales</taxon>
        <taxon>Fabaceae</taxon>
        <taxon>Papilionoideae</taxon>
        <taxon>50 kb inversion clade</taxon>
        <taxon>NPAAA clade</taxon>
        <taxon>Hologalegina</taxon>
        <taxon>IRL clade</taxon>
        <taxon>Trifolieae</taxon>
        <taxon>Trifolium</taxon>
    </lineage>
</organism>
<dbReference type="Proteomes" id="UP000242715">
    <property type="component" value="Unassembled WGS sequence"/>
</dbReference>
<keyword evidence="1" id="KW-1133">Transmembrane helix</keyword>
<dbReference type="AlphaFoldDB" id="A0A2Z6LKM1"/>
<reference evidence="3" key="1">
    <citation type="journal article" date="2017" name="Front. Plant Sci.">
        <title>Climate Clever Clovers: New Paradigm to Reduce the Environmental Footprint of Ruminants by Breeding Low Methanogenic Forages Utilizing Haplotype Variation.</title>
        <authorList>
            <person name="Kaur P."/>
            <person name="Appels R."/>
            <person name="Bayer P.E."/>
            <person name="Keeble-Gagnere G."/>
            <person name="Wang J."/>
            <person name="Hirakawa H."/>
            <person name="Shirasawa K."/>
            <person name="Vercoe P."/>
            <person name="Stefanova K."/>
            <person name="Durmic Z."/>
            <person name="Nichols P."/>
            <person name="Revell C."/>
            <person name="Isobe S.N."/>
            <person name="Edwards D."/>
            <person name="Erskine W."/>
        </authorList>
    </citation>
    <scope>NUCLEOTIDE SEQUENCE [LARGE SCALE GENOMIC DNA]</scope>
    <source>
        <strain evidence="3">cv. Daliak</strain>
    </source>
</reference>